<keyword evidence="6" id="KW-1185">Reference proteome</keyword>
<dbReference type="InterPro" id="IPR008974">
    <property type="entry name" value="TRAF-like"/>
</dbReference>
<dbReference type="EMBL" id="JAUUTY010000612">
    <property type="protein sequence ID" value="KAK1598480.1"/>
    <property type="molecule type" value="Genomic_DNA"/>
</dbReference>
<evidence type="ECO:0000259" key="3">
    <source>
        <dbReference type="PROSITE" id="PS50097"/>
    </source>
</evidence>
<dbReference type="SUPFAM" id="SSF54695">
    <property type="entry name" value="POZ domain"/>
    <property type="match status" value="1"/>
</dbReference>
<dbReference type="Gene3D" id="1.25.40.420">
    <property type="match status" value="1"/>
</dbReference>
<feature type="domain" description="BTB" evidence="3">
    <location>
        <begin position="202"/>
        <end position="269"/>
    </location>
</feature>
<dbReference type="InterPro" id="IPR002083">
    <property type="entry name" value="MATH/TRAF_dom"/>
</dbReference>
<evidence type="ECO:0000313" key="5">
    <source>
        <dbReference type="EMBL" id="KAK1598480.1"/>
    </source>
</evidence>
<accession>A0AAD8QA13</accession>
<evidence type="ECO:0000256" key="1">
    <source>
        <dbReference type="ARBA" id="ARBA00004906"/>
    </source>
</evidence>
<organism evidence="5 6">
    <name type="scientific">Lolium multiflorum</name>
    <name type="common">Italian ryegrass</name>
    <name type="synonym">Lolium perenne subsp. multiflorum</name>
    <dbReference type="NCBI Taxonomy" id="4521"/>
    <lineage>
        <taxon>Eukaryota</taxon>
        <taxon>Viridiplantae</taxon>
        <taxon>Streptophyta</taxon>
        <taxon>Embryophyta</taxon>
        <taxon>Tracheophyta</taxon>
        <taxon>Spermatophyta</taxon>
        <taxon>Magnoliopsida</taxon>
        <taxon>Liliopsida</taxon>
        <taxon>Poales</taxon>
        <taxon>Poaceae</taxon>
        <taxon>BOP clade</taxon>
        <taxon>Pooideae</taxon>
        <taxon>Poodae</taxon>
        <taxon>Poeae</taxon>
        <taxon>Poeae Chloroplast Group 2 (Poeae type)</taxon>
        <taxon>Loliodinae</taxon>
        <taxon>Loliinae</taxon>
        <taxon>Lolium</taxon>
    </lineage>
</organism>
<evidence type="ECO:0000259" key="4">
    <source>
        <dbReference type="PROSITE" id="PS50144"/>
    </source>
</evidence>
<sequence length="373" mass="41201">MPSSSEPVPDAGDTPTPAHTASTIVAEGVSGSHVLTVQGYSHTIGLGFSDPIPSSLFSLGGHTWQVHYYPDGMNPNDVDYWISLSLSLHRADFTDTEVKVRCRFSLLDQAGEPVPEYTTPYQARTCHHHGHGIKSHRFIKRDELESSAYLKHDRFSIRCDLSVAKEIRTQHGTATPCVVATLLPSSDMSHQLGRILETGEGADVTFEVGGETFAAHRPLLAARSSVFTAQLFGPMKENGATCIRIDDMEPRVFRMMLHFIYTDTLPSTTDDGEVAEMAQHLFVAADRYNLERLKLVCQNTLCTYMDARTLATTLALAEQHGCDELKEACHKFLASFQNLKAVIATDGFKHLKTIRPNILQELLHLQVADAPLP</sequence>
<evidence type="ECO:0000313" key="6">
    <source>
        <dbReference type="Proteomes" id="UP001231189"/>
    </source>
</evidence>
<evidence type="ECO:0000256" key="2">
    <source>
        <dbReference type="ARBA" id="ARBA00010846"/>
    </source>
</evidence>
<dbReference type="Gene3D" id="2.60.210.10">
    <property type="entry name" value="Apoptosis, Tumor Necrosis Factor Receptor Associated Protein 2, Chain A"/>
    <property type="match status" value="1"/>
</dbReference>
<name>A0AAD8QA13_LOLMU</name>
<dbReference type="GO" id="GO:0016567">
    <property type="term" value="P:protein ubiquitination"/>
    <property type="evidence" value="ECO:0007669"/>
    <property type="project" value="InterPro"/>
</dbReference>
<dbReference type="Gene3D" id="3.30.710.10">
    <property type="entry name" value="Potassium Channel Kv1.1, Chain A"/>
    <property type="match status" value="1"/>
</dbReference>
<feature type="domain" description="MATH" evidence="4">
    <location>
        <begin position="30"/>
        <end position="161"/>
    </location>
</feature>
<dbReference type="Proteomes" id="UP001231189">
    <property type="component" value="Unassembled WGS sequence"/>
</dbReference>
<dbReference type="InterPro" id="IPR045005">
    <property type="entry name" value="BPM1-6"/>
</dbReference>
<proteinExistence type="inferred from homology"/>
<dbReference type="Pfam" id="PF22486">
    <property type="entry name" value="MATH_2"/>
    <property type="match status" value="1"/>
</dbReference>
<dbReference type="InterPro" id="IPR000210">
    <property type="entry name" value="BTB/POZ_dom"/>
</dbReference>
<dbReference type="PROSITE" id="PS50097">
    <property type="entry name" value="BTB"/>
    <property type="match status" value="1"/>
</dbReference>
<reference evidence="5" key="1">
    <citation type="submission" date="2023-07" db="EMBL/GenBank/DDBJ databases">
        <title>A chromosome-level genome assembly of Lolium multiflorum.</title>
        <authorList>
            <person name="Chen Y."/>
            <person name="Copetti D."/>
            <person name="Kolliker R."/>
            <person name="Studer B."/>
        </authorList>
    </citation>
    <scope>NUCLEOTIDE SEQUENCE</scope>
    <source>
        <strain evidence="5">02402/16</strain>
        <tissue evidence="5">Leaf</tissue>
    </source>
</reference>
<dbReference type="AlphaFoldDB" id="A0AAD8QA13"/>
<dbReference type="PANTHER" id="PTHR26379">
    <property type="entry name" value="BTB/POZ AND MATH DOMAIN-CONTAINING PROTEIN 1"/>
    <property type="match status" value="1"/>
</dbReference>
<gene>
    <name evidence="5" type="ORF">QYE76_071914</name>
</gene>
<dbReference type="CDD" id="cd18280">
    <property type="entry name" value="BTB_POZ_BPM_plant"/>
    <property type="match status" value="1"/>
</dbReference>
<protein>
    <submittedName>
        <fullName evidence="5">Uncharacterized protein</fullName>
    </submittedName>
</protein>
<dbReference type="Pfam" id="PF00651">
    <property type="entry name" value="BTB"/>
    <property type="match status" value="1"/>
</dbReference>
<dbReference type="CDD" id="cd00121">
    <property type="entry name" value="MATH"/>
    <property type="match status" value="1"/>
</dbReference>
<dbReference type="SUPFAM" id="SSF49599">
    <property type="entry name" value="TRAF domain-like"/>
    <property type="match status" value="1"/>
</dbReference>
<comment type="caution">
    <text evidence="5">The sequence shown here is derived from an EMBL/GenBank/DDBJ whole genome shotgun (WGS) entry which is preliminary data.</text>
</comment>
<dbReference type="PANTHER" id="PTHR26379:SF439">
    <property type="entry name" value="BTB DOMAIN-CONTAINING PROTEIN"/>
    <property type="match status" value="1"/>
</dbReference>
<dbReference type="Pfam" id="PF24570">
    <property type="entry name" value="BACK_BPM_SPOP"/>
    <property type="match status" value="1"/>
</dbReference>
<comment type="pathway">
    <text evidence="1">Protein modification; protein ubiquitination.</text>
</comment>
<dbReference type="PROSITE" id="PS50144">
    <property type="entry name" value="MATH"/>
    <property type="match status" value="1"/>
</dbReference>
<dbReference type="InterPro" id="IPR011333">
    <property type="entry name" value="SKP1/BTB/POZ_sf"/>
</dbReference>
<dbReference type="SMART" id="SM00225">
    <property type="entry name" value="BTB"/>
    <property type="match status" value="1"/>
</dbReference>
<dbReference type="InterPro" id="IPR056423">
    <property type="entry name" value="BACK_BPM_SPOP"/>
</dbReference>
<comment type="similarity">
    <text evidence="2">Belongs to the Tdpoz family.</text>
</comment>